<dbReference type="InterPro" id="IPR027417">
    <property type="entry name" value="P-loop_NTPase"/>
</dbReference>
<comment type="caution">
    <text evidence="2">The sequence shown here is derived from an EMBL/GenBank/DDBJ whole genome shotgun (WGS) entry which is preliminary data.</text>
</comment>
<gene>
    <name evidence="2" type="ORF">FGG08_007708</name>
</gene>
<dbReference type="AlphaFoldDB" id="A0A9P8KZ03"/>
<dbReference type="EMBL" id="JAGHQL010000536">
    <property type="protein sequence ID" value="KAH0533494.1"/>
    <property type="molecule type" value="Genomic_DNA"/>
</dbReference>
<reference evidence="2" key="1">
    <citation type="submission" date="2021-03" db="EMBL/GenBank/DDBJ databases">
        <title>Comparative genomics and phylogenomic investigation of the class Geoglossomycetes provide insights into ecological specialization and systematics.</title>
        <authorList>
            <person name="Melie T."/>
            <person name="Pirro S."/>
            <person name="Miller A.N."/>
            <person name="Quandt A."/>
        </authorList>
    </citation>
    <scope>NUCLEOTIDE SEQUENCE</scope>
    <source>
        <strain evidence="2">GBOQ0MN5Z8</strain>
    </source>
</reference>
<dbReference type="SUPFAM" id="SSF52540">
    <property type="entry name" value="P-loop containing nucleoside triphosphate hydrolases"/>
    <property type="match status" value="1"/>
</dbReference>
<evidence type="ECO:0000313" key="2">
    <source>
        <dbReference type="EMBL" id="KAH0533494.1"/>
    </source>
</evidence>
<protein>
    <recommendedName>
        <fullName evidence="1">Helicase SWF/SNF/SWI type bacterial domain-containing protein</fullName>
    </recommendedName>
</protein>
<accession>A0A9P8KZ03</accession>
<dbReference type="Gene3D" id="3.40.50.10810">
    <property type="entry name" value="Tandem AAA-ATPase domain"/>
    <property type="match status" value="1"/>
</dbReference>
<dbReference type="InterPro" id="IPR013663">
    <property type="entry name" value="Helicase_SWF/SNF/SWI_bac"/>
</dbReference>
<dbReference type="Proteomes" id="UP000698800">
    <property type="component" value="Unassembled WGS sequence"/>
</dbReference>
<feature type="domain" description="Helicase SWF/SNF/SWI type bacterial" evidence="1">
    <location>
        <begin position="20"/>
        <end position="141"/>
    </location>
</feature>
<dbReference type="OrthoDB" id="448448at2759"/>
<keyword evidence="3" id="KW-1185">Reference proteome</keyword>
<name>A0A9P8KZ03_9PEZI</name>
<sequence>MQNQWLFRFFETAKEQSVPVFGFSQLKKFKYNPNRGAIKIRTSSGIDWFDMKVEIAFGDQVASLADVRKAILKKQNYVQLGDGSLGMLPEEWLEKYASLFKFGQVKGEELKLSKLHFSLIDDLYAQIDDEKIQQEILEKKQKLLYFKEIQHVPLPENITATLRDYQLEGYKWLHFLDEFNWGGCLADDMGLGPEKPFSGGGQSGGGAHYPVVQLAGRGGQIRAPTADSPAPGHRPAARYGLFESL</sequence>
<dbReference type="Pfam" id="PF08455">
    <property type="entry name" value="SNF2_assoc"/>
    <property type="match status" value="1"/>
</dbReference>
<evidence type="ECO:0000313" key="3">
    <source>
        <dbReference type="Proteomes" id="UP000698800"/>
    </source>
</evidence>
<organism evidence="2 3">
    <name type="scientific">Glutinoglossum americanum</name>
    <dbReference type="NCBI Taxonomy" id="1670608"/>
    <lineage>
        <taxon>Eukaryota</taxon>
        <taxon>Fungi</taxon>
        <taxon>Dikarya</taxon>
        <taxon>Ascomycota</taxon>
        <taxon>Pezizomycotina</taxon>
        <taxon>Geoglossomycetes</taxon>
        <taxon>Geoglossales</taxon>
        <taxon>Geoglossaceae</taxon>
        <taxon>Glutinoglossum</taxon>
    </lineage>
</organism>
<proteinExistence type="predicted"/>
<evidence type="ECO:0000259" key="1">
    <source>
        <dbReference type="Pfam" id="PF08455"/>
    </source>
</evidence>
<dbReference type="InterPro" id="IPR038718">
    <property type="entry name" value="SNF2-like_sf"/>
</dbReference>